<reference evidence="1 2" key="1">
    <citation type="journal article" date="2019" name="Genome Biol. Evol.">
        <title>Insights into the evolution of the New World diploid cottons (Gossypium, subgenus Houzingenia) based on genome sequencing.</title>
        <authorList>
            <person name="Grover C.E."/>
            <person name="Arick M.A. 2nd"/>
            <person name="Thrash A."/>
            <person name="Conover J.L."/>
            <person name="Sanders W.S."/>
            <person name="Peterson D.G."/>
            <person name="Frelichowski J.E."/>
            <person name="Scheffler J.A."/>
            <person name="Scheffler B.E."/>
            <person name="Wendel J.F."/>
        </authorList>
    </citation>
    <scope>NUCLEOTIDE SEQUENCE [LARGE SCALE GENOMIC DNA]</scope>
    <source>
        <strain evidence="1">8</strain>
        <tissue evidence="1">Leaf</tissue>
    </source>
</reference>
<comment type="caution">
    <text evidence="1">The sequence shown here is derived from an EMBL/GenBank/DDBJ whole genome shotgun (WGS) entry which is preliminary data.</text>
</comment>
<name>A0A7J9EL30_9ROSI</name>
<dbReference type="EMBL" id="JABEZW010000008">
    <property type="protein sequence ID" value="MBA0773548.1"/>
    <property type="molecule type" value="Genomic_DNA"/>
</dbReference>
<sequence>MPQMSIGRAGTAPSLHYGISSIPVVDKPPLVRMSPLLTSQYLSQRWIRLPARKCCDYYCHLMESHFSGAIVILHWENAVLIFIFKYMSSVLI</sequence>
<proteinExistence type="predicted"/>
<gene>
    <name evidence="1" type="ORF">Gotri_008819</name>
</gene>
<dbReference type="AlphaFoldDB" id="A0A7J9EL30"/>
<evidence type="ECO:0000313" key="1">
    <source>
        <dbReference type="EMBL" id="MBA0773548.1"/>
    </source>
</evidence>
<organism evidence="1 2">
    <name type="scientific">Gossypium trilobum</name>
    <dbReference type="NCBI Taxonomy" id="34281"/>
    <lineage>
        <taxon>Eukaryota</taxon>
        <taxon>Viridiplantae</taxon>
        <taxon>Streptophyta</taxon>
        <taxon>Embryophyta</taxon>
        <taxon>Tracheophyta</taxon>
        <taxon>Spermatophyta</taxon>
        <taxon>Magnoliopsida</taxon>
        <taxon>eudicotyledons</taxon>
        <taxon>Gunneridae</taxon>
        <taxon>Pentapetalae</taxon>
        <taxon>rosids</taxon>
        <taxon>malvids</taxon>
        <taxon>Malvales</taxon>
        <taxon>Malvaceae</taxon>
        <taxon>Malvoideae</taxon>
        <taxon>Gossypium</taxon>
    </lineage>
</organism>
<dbReference type="Proteomes" id="UP000593568">
    <property type="component" value="Unassembled WGS sequence"/>
</dbReference>
<evidence type="ECO:0000313" key="2">
    <source>
        <dbReference type="Proteomes" id="UP000593568"/>
    </source>
</evidence>
<protein>
    <submittedName>
        <fullName evidence="1">Uncharacterized protein</fullName>
    </submittedName>
</protein>
<keyword evidence="2" id="KW-1185">Reference proteome</keyword>
<accession>A0A7J9EL30</accession>